<keyword evidence="12" id="KW-1185">Reference proteome</keyword>
<accession>A0ABT7PKT7</accession>
<organism evidence="11 12">
    <name type="scientific">Roseiconus lacunae</name>
    <dbReference type="NCBI Taxonomy" id="2605694"/>
    <lineage>
        <taxon>Bacteria</taxon>
        <taxon>Pseudomonadati</taxon>
        <taxon>Planctomycetota</taxon>
        <taxon>Planctomycetia</taxon>
        <taxon>Pirellulales</taxon>
        <taxon>Pirellulaceae</taxon>
        <taxon>Roseiconus</taxon>
    </lineage>
</organism>
<feature type="transmembrane region" description="Helical" evidence="7">
    <location>
        <begin position="327"/>
        <end position="349"/>
    </location>
</feature>
<reference evidence="11 12" key="1">
    <citation type="submission" date="2023-06" db="EMBL/GenBank/DDBJ databases">
        <title>Roseiconus lacunae JC819 isolated from Gulf of Mannar region, Tamil Nadu.</title>
        <authorList>
            <person name="Pk S."/>
            <person name="Ch S."/>
            <person name="Ch V.R."/>
        </authorList>
    </citation>
    <scope>NUCLEOTIDE SEQUENCE [LARGE SCALE GENOMIC DNA]</scope>
    <source>
        <strain evidence="11 12">JC819</strain>
    </source>
</reference>
<comment type="subcellular location">
    <subcellularLocation>
        <location evidence="7">Cell membrane</location>
        <topology evidence="7">Multi-pass membrane protein</topology>
    </subcellularLocation>
    <subcellularLocation>
        <location evidence="1">Endomembrane system</location>
        <topology evidence="1">Multi-pass membrane protein</topology>
    </subcellularLocation>
    <subcellularLocation>
        <location evidence="8">Membrane</location>
        <topology evidence="8">Multi-pass membrane protein</topology>
    </subcellularLocation>
</comment>
<keyword evidence="5 7" id="KW-1133">Transmembrane helix</keyword>
<gene>
    <name evidence="7" type="primary">dabB</name>
    <name evidence="11" type="ORF">QTN89_16855</name>
</gene>
<keyword evidence="3 7" id="KW-1003">Cell membrane</keyword>
<evidence type="ECO:0000256" key="5">
    <source>
        <dbReference type="ARBA" id="ARBA00022989"/>
    </source>
</evidence>
<sequence length="534" mass="57632">MLEIPEAVIAIPIACLFALAALPPSWSNNHVLLVRRSVTMILAIQTVAALMVLVKSYFFGPVAIKSSAVSLSGAAPIDPAIIELSAYLDGVSCLMFLMVSLVGFVVSRFSIRYLDGEATQGRYFRWLGFTIAAVSTMTISGNLLMFFAAWVMTSFGLHQLLLHYRHRAAAHRAAWTKFTISRIGDAFLVAALIVTFQSFGTFDIVTLFERAAEIADGGRVTVNQMAIGWLIVFGAMTKSAQFPFHTWLPNTMETPTPVSALMHAGIVNAGGYLVVRTGSLVTLAPTALAVLAAIGAFTACFGAIVMITQPSIKRALAYSTIAQMGFMMLQCGLGAFAAAMLHIVAHSFYKAYAFLNSGSVIAESRSLDGTAQHVAQSTERRWAVPVAFALSAISLACVLAILGIDITAKVGGLTFALIICLALTTWGWRLLQSPQRNLWWVATFGIPMLCLLYGTSYAGISMIVAGAIPTESATAWTTILVVDVALAFCLLFMLHAALRNDRSPIWLESLRIHAANEFYIDVIYRRVFGSLAKS</sequence>
<feature type="transmembrane region" description="Helical" evidence="7">
    <location>
        <begin position="84"/>
        <end position="106"/>
    </location>
</feature>
<dbReference type="RefSeq" id="WP_289164608.1">
    <property type="nucleotide sequence ID" value="NZ_JASZZN010000012.1"/>
</dbReference>
<evidence type="ECO:0000256" key="8">
    <source>
        <dbReference type="RuleBase" id="RU000320"/>
    </source>
</evidence>
<feature type="transmembrane region" description="Helical" evidence="7">
    <location>
        <begin position="186"/>
        <end position="208"/>
    </location>
</feature>
<comment type="function">
    <text evidence="7">Part of an energy-coupled inorganic carbon pump.</text>
</comment>
<dbReference type="EMBL" id="JASZZN010000012">
    <property type="protein sequence ID" value="MDM4017117.1"/>
    <property type="molecule type" value="Genomic_DNA"/>
</dbReference>
<feature type="transmembrane region" description="Helical" evidence="7">
    <location>
        <begin position="438"/>
        <end position="468"/>
    </location>
</feature>
<dbReference type="InterPro" id="IPR001750">
    <property type="entry name" value="ND/Mrp_TM"/>
</dbReference>
<comment type="subunit">
    <text evidence="7">Forms a complex with DabA.</text>
</comment>
<evidence type="ECO:0000259" key="10">
    <source>
        <dbReference type="Pfam" id="PF00662"/>
    </source>
</evidence>
<evidence type="ECO:0000256" key="6">
    <source>
        <dbReference type="ARBA" id="ARBA00023136"/>
    </source>
</evidence>
<feature type="domain" description="NADH-Ubiquinone oxidoreductase (complex I) chain 5 N-terminal" evidence="10">
    <location>
        <begin position="82"/>
        <end position="124"/>
    </location>
</feature>
<dbReference type="Pfam" id="PF00361">
    <property type="entry name" value="Proton_antipo_M"/>
    <property type="match status" value="1"/>
</dbReference>
<feature type="transmembrane region" description="Helical" evidence="7">
    <location>
        <begin position="220"/>
        <end position="237"/>
    </location>
</feature>
<proteinExistence type="inferred from homology"/>
<evidence type="ECO:0000256" key="7">
    <source>
        <dbReference type="HAMAP-Rule" id="MF_00862"/>
    </source>
</evidence>
<evidence type="ECO:0000256" key="3">
    <source>
        <dbReference type="ARBA" id="ARBA00022475"/>
    </source>
</evidence>
<evidence type="ECO:0000313" key="11">
    <source>
        <dbReference type="EMBL" id="MDM4017117.1"/>
    </source>
</evidence>
<evidence type="ECO:0000256" key="2">
    <source>
        <dbReference type="ARBA" id="ARBA00022448"/>
    </source>
</evidence>
<feature type="transmembrane region" description="Helical" evidence="7">
    <location>
        <begin position="6"/>
        <end position="26"/>
    </location>
</feature>
<evidence type="ECO:0000259" key="9">
    <source>
        <dbReference type="Pfam" id="PF00361"/>
    </source>
</evidence>
<dbReference type="Proteomes" id="UP001239462">
    <property type="component" value="Unassembled WGS sequence"/>
</dbReference>
<keyword evidence="4 7" id="KW-0812">Transmembrane</keyword>
<dbReference type="PANTHER" id="PTHR42829:SF1">
    <property type="entry name" value="INORGANIC CARBON TRANSPORTER SUBUNIT DABB-RELATED"/>
    <property type="match status" value="1"/>
</dbReference>
<dbReference type="HAMAP" id="MF_00862">
    <property type="entry name" value="DabB"/>
    <property type="match status" value="1"/>
</dbReference>
<evidence type="ECO:0000256" key="4">
    <source>
        <dbReference type="ARBA" id="ARBA00022692"/>
    </source>
</evidence>
<keyword evidence="2 7" id="KW-0813">Transport</keyword>
<feature type="transmembrane region" description="Helical" evidence="7">
    <location>
        <begin position="410"/>
        <end position="431"/>
    </location>
</feature>
<dbReference type="Pfam" id="PF00662">
    <property type="entry name" value="Proton_antipo_N"/>
    <property type="match status" value="1"/>
</dbReference>
<feature type="transmembrane region" description="Helical" evidence="7">
    <location>
        <begin position="257"/>
        <end position="275"/>
    </location>
</feature>
<dbReference type="InterPro" id="IPR003945">
    <property type="entry name" value="NU5C-like"/>
</dbReference>
<dbReference type="PRINTS" id="PR01434">
    <property type="entry name" value="NADHDHGNASE5"/>
</dbReference>
<comment type="similarity">
    <text evidence="7">Belongs to the inorganic carbon transporter (TC 9.A.2) DabB family.</text>
</comment>
<feature type="transmembrane region" description="Helical" evidence="7">
    <location>
        <begin position="38"/>
        <end position="64"/>
    </location>
</feature>
<evidence type="ECO:0000256" key="1">
    <source>
        <dbReference type="ARBA" id="ARBA00004127"/>
    </source>
</evidence>
<dbReference type="PANTHER" id="PTHR42829">
    <property type="entry name" value="NADH-UBIQUINONE OXIDOREDUCTASE CHAIN 5"/>
    <property type="match status" value="1"/>
</dbReference>
<dbReference type="InterPro" id="IPR001516">
    <property type="entry name" value="Proton_antipo_N"/>
</dbReference>
<name>A0ABT7PKT7_9BACT</name>
<protein>
    <recommendedName>
        <fullName evidence="7">Probable inorganic carbon transporter subunit DabB</fullName>
    </recommendedName>
</protein>
<dbReference type="InterPro" id="IPR046396">
    <property type="entry name" value="Transporter_DabB"/>
</dbReference>
<feature type="transmembrane region" description="Helical" evidence="7">
    <location>
        <begin position="474"/>
        <end position="494"/>
    </location>
</feature>
<keyword evidence="6 7" id="KW-0472">Membrane</keyword>
<comment type="caution">
    <text evidence="11">The sequence shown here is derived from an EMBL/GenBank/DDBJ whole genome shotgun (WGS) entry which is preliminary data.</text>
</comment>
<evidence type="ECO:0000313" key="12">
    <source>
        <dbReference type="Proteomes" id="UP001239462"/>
    </source>
</evidence>
<feature type="transmembrane region" description="Helical" evidence="7">
    <location>
        <begin position="126"/>
        <end position="152"/>
    </location>
</feature>
<feature type="transmembrane region" description="Helical" evidence="7">
    <location>
        <begin position="382"/>
        <end position="404"/>
    </location>
</feature>
<feature type="domain" description="NADH:quinone oxidoreductase/Mrp antiporter transmembrane" evidence="9">
    <location>
        <begin position="140"/>
        <end position="404"/>
    </location>
</feature>
<feature type="transmembrane region" description="Helical" evidence="7">
    <location>
        <begin position="287"/>
        <end position="307"/>
    </location>
</feature>